<name>A0A136IMB6_9PEZI</name>
<protein>
    <recommendedName>
        <fullName evidence="6">Serine protease</fullName>
        <ecNumber evidence="6">3.4.21.-</ecNumber>
    </recommendedName>
</protein>
<dbReference type="OrthoDB" id="10037376at2759"/>
<keyword evidence="2 6" id="KW-0645">Protease</keyword>
<dbReference type="InterPro" id="IPR050966">
    <property type="entry name" value="Glutamyl_endopeptidase"/>
</dbReference>
<evidence type="ECO:0000256" key="1">
    <source>
        <dbReference type="ARBA" id="ARBA00008764"/>
    </source>
</evidence>
<keyword evidence="5 6" id="KW-0720">Serine protease</keyword>
<feature type="chain" id="PRO_5007230129" description="Serine protease" evidence="6">
    <location>
        <begin position="20"/>
        <end position="299"/>
    </location>
</feature>
<accession>A0A136IMB6</accession>
<dbReference type="GO" id="GO:0004252">
    <property type="term" value="F:serine-type endopeptidase activity"/>
    <property type="evidence" value="ECO:0007669"/>
    <property type="project" value="InterPro"/>
</dbReference>
<sequence length="299" mass="31415">MVKIAPIALTLSLGAAVSGLSIPDVDENGVQVAIGFDPTAAFFTTASDVESPEAVEYNVDELLGLGDLIAEPSANFTEAAIAGRAIYGNDDRVALTDSAYPWSAIGKVQWSNGVWCSGTLVGPRHVITARHCTPTNGEKVSVRFSPFYYNGETKYPGSAVTTYIYATNKAGQCLYGLDWAVHILKDRIGEQRGFFGARTLTSAMLNKNNINNAGYPGDKFNGQRPIRSKGSKLLGMGGCASDSPATANVDTAGGQSGSSIWAADNYVLGTLYGSSSASSIWATGQALTNAISSARKDFK</sequence>
<dbReference type="Proteomes" id="UP000070501">
    <property type="component" value="Unassembled WGS sequence"/>
</dbReference>
<dbReference type="PANTHER" id="PTHR15462:SF8">
    <property type="entry name" value="SERINE PROTEASE"/>
    <property type="match status" value="1"/>
</dbReference>
<proteinExistence type="inferred from homology"/>
<evidence type="ECO:0000259" key="7">
    <source>
        <dbReference type="Pfam" id="PF00089"/>
    </source>
</evidence>
<dbReference type="SUPFAM" id="SSF50494">
    <property type="entry name" value="Trypsin-like serine proteases"/>
    <property type="match status" value="1"/>
</dbReference>
<dbReference type="Pfam" id="PF00089">
    <property type="entry name" value="Trypsin"/>
    <property type="match status" value="1"/>
</dbReference>
<evidence type="ECO:0000313" key="9">
    <source>
        <dbReference type="Proteomes" id="UP000070501"/>
    </source>
</evidence>
<evidence type="ECO:0000256" key="2">
    <source>
        <dbReference type="ARBA" id="ARBA00022670"/>
    </source>
</evidence>
<keyword evidence="4 6" id="KW-0378">Hydrolase</keyword>
<dbReference type="EC" id="3.4.21.-" evidence="6"/>
<evidence type="ECO:0000256" key="6">
    <source>
        <dbReference type="RuleBase" id="RU004296"/>
    </source>
</evidence>
<feature type="domain" description="Peptidase S1" evidence="7">
    <location>
        <begin position="100"/>
        <end position="275"/>
    </location>
</feature>
<dbReference type="PANTHER" id="PTHR15462">
    <property type="entry name" value="SERINE PROTEASE"/>
    <property type="match status" value="1"/>
</dbReference>
<evidence type="ECO:0000256" key="3">
    <source>
        <dbReference type="ARBA" id="ARBA00022729"/>
    </source>
</evidence>
<dbReference type="Gene3D" id="2.40.10.10">
    <property type="entry name" value="Trypsin-like serine proteases"/>
    <property type="match status" value="2"/>
</dbReference>
<dbReference type="STRING" id="196109.A0A136IMB6"/>
<keyword evidence="3 6" id="KW-0732">Signal</keyword>
<dbReference type="AlphaFoldDB" id="A0A136IMB6"/>
<keyword evidence="9" id="KW-1185">Reference proteome</keyword>
<comment type="similarity">
    <text evidence="1 6">Belongs to the peptidase S1B family.</text>
</comment>
<dbReference type="InterPro" id="IPR009003">
    <property type="entry name" value="Peptidase_S1_PA"/>
</dbReference>
<evidence type="ECO:0000256" key="5">
    <source>
        <dbReference type="ARBA" id="ARBA00022825"/>
    </source>
</evidence>
<dbReference type="EMBL" id="KQ964271">
    <property type="protein sequence ID" value="KXJ86073.1"/>
    <property type="molecule type" value="Genomic_DNA"/>
</dbReference>
<evidence type="ECO:0000313" key="8">
    <source>
        <dbReference type="EMBL" id="KXJ86073.1"/>
    </source>
</evidence>
<dbReference type="InterPro" id="IPR008256">
    <property type="entry name" value="Peptidase_S1B"/>
</dbReference>
<evidence type="ECO:0000256" key="4">
    <source>
        <dbReference type="ARBA" id="ARBA00022801"/>
    </source>
</evidence>
<organism evidence="8 9">
    <name type="scientific">Microdochium bolleyi</name>
    <dbReference type="NCBI Taxonomy" id="196109"/>
    <lineage>
        <taxon>Eukaryota</taxon>
        <taxon>Fungi</taxon>
        <taxon>Dikarya</taxon>
        <taxon>Ascomycota</taxon>
        <taxon>Pezizomycotina</taxon>
        <taxon>Sordariomycetes</taxon>
        <taxon>Xylariomycetidae</taxon>
        <taxon>Xylariales</taxon>
        <taxon>Microdochiaceae</taxon>
        <taxon>Microdochium</taxon>
    </lineage>
</organism>
<reference evidence="9" key="1">
    <citation type="submission" date="2016-02" db="EMBL/GenBank/DDBJ databases">
        <title>Draft genome sequence of Microdochium bolleyi, a fungal endophyte of beachgrass.</title>
        <authorList>
            <consortium name="DOE Joint Genome Institute"/>
            <person name="David A.S."/>
            <person name="May G."/>
            <person name="Haridas S."/>
            <person name="Lim J."/>
            <person name="Wang M."/>
            <person name="Labutti K."/>
            <person name="Lipzen A."/>
            <person name="Barry K."/>
            <person name="Grigoriev I.V."/>
        </authorList>
    </citation>
    <scope>NUCLEOTIDE SEQUENCE [LARGE SCALE GENOMIC DNA]</scope>
    <source>
        <strain evidence="9">J235TASD1</strain>
    </source>
</reference>
<dbReference type="InParanoid" id="A0A136IMB6"/>
<feature type="signal peptide" evidence="6">
    <location>
        <begin position="1"/>
        <end position="19"/>
    </location>
</feature>
<dbReference type="PRINTS" id="PR00839">
    <property type="entry name" value="V8PROTEASE"/>
</dbReference>
<dbReference type="InterPro" id="IPR043504">
    <property type="entry name" value="Peptidase_S1_PA_chymotrypsin"/>
</dbReference>
<gene>
    <name evidence="8" type="ORF">Micbo1qcDRAFT_219935</name>
</gene>
<dbReference type="InterPro" id="IPR001254">
    <property type="entry name" value="Trypsin_dom"/>
</dbReference>
<dbReference type="GO" id="GO:0006508">
    <property type="term" value="P:proteolysis"/>
    <property type="evidence" value="ECO:0007669"/>
    <property type="project" value="UniProtKB-KW"/>
</dbReference>